<dbReference type="EMBL" id="JBBPBN010000030">
    <property type="protein sequence ID" value="KAK9005196.1"/>
    <property type="molecule type" value="Genomic_DNA"/>
</dbReference>
<gene>
    <name evidence="7" type="ORF">V6N11_042641</name>
</gene>
<dbReference type="PRINTS" id="PR00463">
    <property type="entry name" value="EP450I"/>
</dbReference>
<dbReference type="Pfam" id="PF00067">
    <property type="entry name" value="p450"/>
    <property type="match status" value="1"/>
</dbReference>
<dbReference type="InterPro" id="IPR002401">
    <property type="entry name" value="Cyt_P450_E_grp-I"/>
</dbReference>
<protein>
    <recommendedName>
        <fullName evidence="9">Cytochrome P450</fullName>
    </recommendedName>
</protein>
<dbReference type="Gene3D" id="1.10.630.10">
    <property type="entry name" value="Cytochrome P450"/>
    <property type="match status" value="3"/>
</dbReference>
<dbReference type="PANTHER" id="PTHR47955:SF8">
    <property type="entry name" value="CYTOCHROME P450 71D11-LIKE"/>
    <property type="match status" value="1"/>
</dbReference>
<dbReference type="InterPro" id="IPR036396">
    <property type="entry name" value="Cyt_P450_sf"/>
</dbReference>
<name>A0ABR2QXG6_9ROSI</name>
<proteinExistence type="inferred from homology"/>
<dbReference type="Proteomes" id="UP001396334">
    <property type="component" value="Unassembled WGS sequence"/>
</dbReference>
<accession>A0ABR2QXG6</accession>
<keyword evidence="5" id="KW-0408">Iron</keyword>
<comment type="caution">
    <text evidence="7">The sequence shown here is derived from an EMBL/GenBank/DDBJ whole genome shotgun (WGS) entry which is preliminary data.</text>
</comment>
<evidence type="ECO:0000256" key="6">
    <source>
        <dbReference type="SAM" id="SignalP"/>
    </source>
</evidence>
<keyword evidence="8" id="KW-1185">Reference proteome</keyword>
<evidence type="ECO:0000256" key="5">
    <source>
        <dbReference type="ARBA" id="ARBA00023004"/>
    </source>
</evidence>
<sequence>MELHFPSLLTLLASFHFLSVLVKILNRAKALESNIQKLPPGPWKLPLIGNLHQLVGSLPHRILRDLANRHGPLMHLQLGETSNIVVMSPEIAKEILITHGTIFAGRPFLAAVDTVTYSSRDIVMAPIDKDSYSSIVDEIAELASGFSIADLYPSSTVLRLVSGMSRKLETLFKKSDEILQGIIDKHRERSERGSIGEGEANEDLITVLLNIQQVGDHEITLTDNDIKAIIWWGKCDIINNCRLAMSEIMRNPRVLERAQNEQRNHEITLHYLCYFQGKVDRIVKLMDTEYLPRQESWSTHEPWEEIPSIGLNPRPFILKGRRMCPGIFFALASIELPLAKLLYHFDWKLPSGMGHENLDMTETFGVTVRRRDDLILIPIIHESCIR</sequence>
<evidence type="ECO:0008006" key="9">
    <source>
        <dbReference type="Google" id="ProtNLM"/>
    </source>
</evidence>
<keyword evidence="3" id="KW-0479">Metal-binding</keyword>
<evidence type="ECO:0000256" key="3">
    <source>
        <dbReference type="ARBA" id="ARBA00022723"/>
    </source>
</evidence>
<reference evidence="7 8" key="1">
    <citation type="journal article" date="2024" name="G3 (Bethesda)">
        <title>Genome assembly of Hibiscus sabdariffa L. provides insights into metabolisms of medicinal natural products.</title>
        <authorList>
            <person name="Kim T."/>
        </authorList>
    </citation>
    <scope>NUCLEOTIDE SEQUENCE [LARGE SCALE GENOMIC DNA]</scope>
    <source>
        <strain evidence="7">TK-2024</strain>
        <tissue evidence="7">Old leaves</tissue>
    </source>
</reference>
<dbReference type="SUPFAM" id="SSF48264">
    <property type="entry name" value="Cytochrome P450"/>
    <property type="match status" value="1"/>
</dbReference>
<dbReference type="PANTHER" id="PTHR47955">
    <property type="entry name" value="CYTOCHROME P450 FAMILY 71 PROTEIN"/>
    <property type="match status" value="1"/>
</dbReference>
<evidence type="ECO:0000256" key="1">
    <source>
        <dbReference type="ARBA" id="ARBA00010617"/>
    </source>
</evidence>
<comment type="similarity">
    <text evidence="1">Belongs to the cytochrome P450 family.</text>
</comment>
<feature type="chain" id="PRO_5046779322" description="Cytochrome P450" evidence="6">
    <location>
        <begin position="31"/>
        <end position="386"/>
    </location>
</feature>
<dbReference type="InterPro" id="IPR001128">
    <property type="entry name" value="Cyt_P450"/>
</dbReference>
<keyword evidence="2" id="KW-0349">Heme</keyword>
<evidence type="ECO:0000313" key="7">
    <source>
        <dbReference type="EMBL" id="KAK9005196.1"/>
    </source>
</evidence>
<evidence type="ECO:0000313" key="8">
    <source>
        <dbReference type="Proteomes" id="UP001396334"/>
    </source>
</evidence>
<evidence type="ECO:0000256" key="2">
    <source>
        <dbReference type="ARBA" id="ARBA00022617"/>
    </source>
</evidence>
<organism evidence="7 8">
    <name type="scientific">Hibiscus sabdariffa</name>
    <name type="common">roselle</name>
    <dbReference type="NCBI Taxonomy" id="183260"/>
    <lineage>
        <taxon>Eukaryota</taxon>
        <taxon>Viridiplantae</taxon>
        <taxon>Streptophyta</taxon>
        <taxon>Embryophyta</taxon>
        <taxon>Tracheophyta</taxon>
        <taxon>Spermatophyta</taxon>
        <taxon>Magnoliopsida</taxon>
        <taxon>eudicotyledons</taxon>
        <taxon>Gunneridae</taxon>
        <taxon>Pentapetalae</taxon>
        <taxon>rosids</taxon>
        <taxon>malvids</taxon>
        <taxon>Malvales</taxon>
        <taxon>Malvaceae</taxon>
        <taxon>Malvoideae</taxon>
        <taxon>Hibiscus</taxon>
    </lineage>
</organism>
<keyword evidence="6" id="KW-0732">Signal</keyword>
<keyword evidence="4" id="KW-0560">Oxidoreductase</keyword>
<evidence type="ECO:0000256" key="4">
    <source>
        <dbReference type="ARBA" id="ARBA00023002"/>
    </source>
</evidence>
<feature type="signal peptide" evidence="6">
    <location>
        <begin position="1"/>
        <end position="30"/>
    </location>
</feature>